<dbReference type="HAMAP" id="MF_01217">
    <property type="entry name" value="Acyl_carrier"/>
    <property type="match status" value="1"/>
</dbReference>
<dbReference type="UniPathway" id="UPA00094"/>
<dbReference type="PROSITE" id="PS50075">
    <property type="entry name" value="CARRIER"/>
    <property type="match status" value="1"/>
</dbReference>
<dbReference type="Pfam" id="PF00550">
    <property type="entry name" value="PP-binding"/>
    <property type="match status" value="1"/>
</dbReference>
<dbReference type="Gene3D" id="1.10.1200.10">
    <property type="entry name" value="ACP-like"/>
    <property type="match status" value="1"/>
</dbReference>
<dbReference type="PANTHER" id="PTHR20863">
    <property type="entry name" value="ACYL CARRIER PROTEIN"/>
    <property type="match status" value="1"/>
</dbReference>
<comment type="PTM">
    <text evidence="7">4'-phosphopantetheine is transferred from CoA to a specific serine of apo-ACP by AcpS. This modification is essential for activity because fatty acids are bound in thioester linkage to the sulfhydryl of the prosthetic group.</text>
</comment>
<dbReference type="GeneID" id="93825263"/>
<reference evidence="8 9" key="1">
    <citation type="submission" date="2019-11" db="EMBL/GenBank/DDBJ databases">
        <title>Streptococcus uberis isolated from clinical mastitis cases on a southeastern Queensland dairy.</title>
        <authorList>
            <person name="Workentine M.L."/>
            <person name="Price R."/>
            <person name="Olchowy T."/>
        </authorList>
    </citation>
    <scope>NUCLEOTIDE SEQUENCE [LARGE SCALE GENOMIC DNA]</scope>
    <source>
        <strain evidence="8 9">OLC4459-A17</strain>
    </source>
</reference>
<comment type="caution">
    <text evidence="8">The sequence shown here is derived from an EMBL/GenBank/DDBJ whole genome shotgun (WGS) entry which is preliminary data.</text>
</comment>
<dbReference type="GO" id="GO:0000035">
    <property type="term" value="F:acyl binding"/>
    <property type="evidence" value="ECO:0007669"/>
    <property type="project" value="TreeGrafter"/>
</dbReference>
<evidence type="ECO:0000313" key="9">
    <source>
        <dbReference type="Proteomes" id="UP000483839"/>
    </source>
</evidence>
<comment type="similarity">
    <text evidence="7">Belongs to the acyl carrier protein (ACP) family.</text>
</comment>
<feature type="modified residue" description="O-(pantetheine 4'-phosphoryl)serine" evidence="7">
    <location>
        <position position="39"/>
    </location>
</feature>
<proteinExistence type="inferred from homology"/>
<evidence type="ECO:0000256" key="1">
    <source>
        <dbReference type="ARBA" id="ARBA00022450"/>
    </source>
</evidence>
<dbReference type="InterPro" id="IPR009081">
    <property type="entry name" value="PP-bd_ACP"/>
</dbReference>
<comment type="subcellular location">
    <subcellularLocation>
        <location evidence="7">Cytoplasm</location>
    </subcellularLocation>
</comment>
<sequence length="81" mass="9195">MTREDLLKRLEEIIKVQDPAKALLISEKTSLKDDLGVDSIELMEFVINVEDAFSISIPDEDVETLMTIGDLIDYLQKKLAK</sequence>
<dbReference type="InterPro" id="IPR003231">
    <property type="entry name" value="ACP"/>
</dbReference>
<keyword evidence="1 7" id="KW-0596">Phosphopantetheine</keyword>
<gene>
    <name evidence="7" type="primary">acpP</name>
    <name evidence="8" type="ORF">GKS16_05880</name>
</gene>
<dbReference type="GO" id="GO:0000036">
    <property type="term" value="F:acyl carrier activity"/>
    <property type="evidence" value="ECO:0007669"/>
    <property type="project" value="UniProtKB-UniRule"/>
</dbReference>
<keyword evidence="5 7" id="KW-0443">Lipid metabolism</keyword>
<evidence type="ECO:0000256" key="7">
    <source>
        <dbReference type="HAMAP-Rule" id="MF_01217"/>
    </source>
</evidence>
<keyword evidence="7" id="KW-0963">Cytoplasm</keyword>
<dbReference type="GO" id="GO:0016020">
    <property type="term" value="C:membrane"/>
    <property type="evidence" value="ECO:0007669"/>
    <property type="project" value="GOC"/>
</dbReference>
<evidence type="ECO:0000313" key="8">
    <source>
        <dbReference type="EMBL" id="MTD01799.1"/>
    </source>
</evidence>
<name>A0A2X4H9Z8_STRUB</name>
<comment type="pathway">
    <text evidence="7">Lipid metabolism; fatty acid biosynthesis.</text>
</comment>
<protein>
    <recommendedName>
        <fullName evidence="7">Acyl carrier protein</fullName>
        <shortName evidence="7">ACP</shortName>
    </recommendedName>
</protein>
<keyword evidence="4 7" id="KW-0276">Fatty acid metabolism</keyword>
<dbReference type="Proteomes" id="UP000483839">
    <property type="component" value="Unassembled WGS sequence"/>
</dbReference>
<evidence type="ECO:0000256" key="3">
    <source>
        <dbReference type="ARBA" id="ARBA00022553"/>
    </source>
</evidence>
<dbReference type="RefSeq" id="WP_037593566.1">
    <property type="nucleotide sequence ID" value="NZ_BAABQA010000007.1"/>
</dbReference>
<dbReference type="AlphaFoldDB" id="A0A2X4H9Z8"/>
<evidence type="ECO:0000256" key="6">
    <source>
        <dbReference type="ARBA" id="ARBA00023160"/>
    </source>
</evidence>
<dbReference type="SUPFAM" id="SSF47336">
    <property type="entry name" value="ACP-like"/>
    <property type="match status" value="1"/>
</dbReference>
<accession>A0A2X4H9Z8</accession>
<dbReference type="InterPro" id="IPR036736">
    <property type="entry name" value="ACP-like_sf"/>
</dbReference>
<comment type="function">
    <text evidence="7">Carrier of the growing fatty acid chain in fatty acid biosynthesis.</text>
</comment>
<keyword evidence="3 7" id="KW-0597">Phosphoprotein</keyword>
<dbReference type="PANTHER" id="PTHR20863:SF76">
    <property type="entry name" value="CARRIER DOMAIN-CONTAINING PROTEIN"/>
    <property type="match status" value="1"/>
</dbReference>
<keyword evidence="2 7" id="KW-0444">Lipid biosynthesis</keyword>
<dbReference type="GO" id="GO:0009245">
    <property type="term" value="P:lipid A biosynthetic process"/>
    <property type="evidence" value="ECO:0007669"/>
    <property type="project" value="TreeGrafter"/>
</dbReference>
<keyword evidence="6 7" id="KW-0275">Fatty acid biosynthesis</keyword>
<dbReference type="EMBL" id="WLXI01000042">
    <property type="protein sequence ID" value="MTD01799.1"/>
    <property type="molecule type" value="Genomic_DNA"/>
</dbReference>
<evidence type="ECO:0000256" key="2">
    <source>
        <dbReference type="ARBA" id="ARBA00022516"/>
    </source>
</evidence>
<evidence type="ECO:0000256" key="4">
    <source>
        <dbReference type="ARBA" id="ARBA00022832"/>
    </source>
</evidence>
<dbReference type="NCBIfam" id="NF009104">
    <property type="entry name" value="PRK12449.1"/>
    <property type="match status" value="1"/>
</dbReference>
<evidence type="ECO:0000256" key="5">
    <source>
        <dbReference type="ARBA" id="ARBA00023098"/>
    </source>
</evidence>
<dbReference type="GO" id="GO:0005829">
    <property type="term" value="C:cytosol"/>
    <property type="evidence" value="ECO:0007669"/>
    <property type="project" value="TreeGrafter"/>
</dbReference>
<organism evidence="8 9">
    <name type="scientific">Streptococcus uberis</name>
    <dbReference type="NCBI Taxonomy" id="1349"/>
    <lineage>
        <taxon>Bacteria</taxon>
        <taxon>Bacillati</taxon>
        <taxon>Bacillota</taxon>
        <taxon>Bacilli</taxon>
        <taxon>Lactobacillales</taxon>
        <taxon>Streptococcaceae</taxon>
        <taxon>Streptococcus</taxon>
    </lineage>
</organism>